<dbReference type="HOGENOM" id="CLU_012431_2_3_5"/>
<dbReference type="Proteomes" id="UP000001492">
    <property type="component" value="Plasmid pASTEX01"/>
</dbReference>
<evidence type="ECO:0000313" key="4">
    <source>
        <dbReference type="Proteomes" id="UP000001492"/>
    </source>
</evidence>
<dbReference type="PANTHER" id="PTHR23150:SF35">
    <property type="entry name" value="BLL6746 PROTEIN"/>
    <property type="match status" value="1"/>
</dbReference>
<evidence type="ECO:0000256" key="1">
    <source>
        <dbReference type="SAM" id="Phobius"/>
    </source>
</evidence>
<keyword evidence="4" id="KW-1185">Reference proteome</keyword>
<feature type="transmembrane region" description="Helical" evidence="1">
    <location>
        <begin position="28"/>
        <end position="53"/>
    </location>
</feature>
<dbReference type="AlphaFoldDB" id="E8RV95"/>
<dbReference type="Gene3D" id="3.90.1580.10">
    <property type="entry name" value="paralog of FGE (formylglycine-generating enzyme)"/>
    <property type="match status" value="1"/>
</dbReference>
<dbReference type="Pfam" id="PF03781">
    <property type="entry name" value="FGE-sulfatase"/>
    <property type="match status" value="1"/>
</dbReference>
<dbReference type="InterPro" id="IPR016187">
    <property type="entry name" value="CTDL_fold"/>
</dbReference>
<feature type="domain" description="Sulfatase-modifying factor enzyme-like" evidence="2">
    <location>
        <begin position="72"/>
        <end position="289"/>
    </location>
</feature>
<keyword evidence="1" id="KW-0812">Transmembrane</keyword>
<dbReference type="InterPro" id="IPR051043">
    <property type="entry name" value="Sulfatase_Mod_Factor_Kinase"/>
</dbReference>
<dbReference type="InterPro" id="IPR005532">
    <property type="entry name" value="SUMF_dom"/>
</dbReference>
<dbReference type="InterPro" id="IPR042095">
    <property type="entry name" value="SUMF_sf"/>
</dbReference>
<reference evidence="4" key="1">
    <citation type="submission" date="2010-12" db="EMBL/GenBank/DDBJ databases">
        <title>Complete sequence of plasmid 1 of Asticcacaulis excentricus CB 48.</title>
        <authorList>
            <consortium name="US DOE Joint Genome Institute"/>
            <person name="Lucas S."/>
            <person name="Copeland A."/>
            <person name="Lapidus A."/>
            <person name="Cheng J.-F."/>
            <person name="Bruce D."/>
            <person name="Goodwin L."/>
            <person name="Pitluck S."/>
            <person name="Teshima H."/>
            <person name="Davenport K."/>
            <person name="Detter J.C."/>
            <person name="Han C."/>
            <person name="Tapia R."/>
            <person name="Land M."/>
            <person name="Hauser L."/>
            <person name="Jeffries C."/>
            <person name="Kyrpides N."/>
            <person name="Ivanova N."/>
            <person name="Ovchinnikova G."/>
            <person name="Brun Y.V."/>
            <person name="Woyke T."/>
        </authorList>
    </citation>
    <scope>NUCLEOTIDE SEQUENCE [LARGE SCALE GENOMIC DNA]</scope>
    <source>
        <strain evidence="4">ATCC 15261 / DSM 4724 / KCTC 12464 / NCIMB 9791 / VKM B-1370 / CB 48</strain>
        <plasmid evidence="4">pASTEX01</plasmid>
    </source>
</reference>
<evidence type="ECO:0000313" key="3">
    <source>
        <dbReference type="EMBL" id="ADU15236.1"/>
    </source>
</evidence>
<dbReference type="eggNOG" id="COG1262">
    <property type="taxonomic scope" value="Bacteria"/>
</dbReference>
<dbReference type="KEGG" id="aex:Astex_3608"/>
<protein>
    <recommendedName>
        <fullName evidence="2">Sulfatase-modifying factor enzyme-like domain-containing protein</fullName>
    </recommendedName>
</protein>
<dbReference type="EMBL" id="CP002397">
    <property type="protein sequence ID" value="ADU15236.1"/>
    <property type="molecule type" value="Genomic_DNA"/>
</dbReference>
<evidence type="ECO:0000259" key="2">
    <source>
        <dbReference type="Pfam" id="PF03781"/>
    </source>
</evidence>
<dbReference type="SUPFAM" id="SSF56436">
    <property type="entry name" value="C-type lectin-like"/>
    <property type="match status" value="1"/>
</dbReference>
<dbReference type="RefSeq" id="WP_013481050.1">
    <property type="nucleotide sequence ID" value="NC_014818.1"/>
</dbReference>
<organism evidence="3 4">
    <name type="scientific">Asticcacaulis excentricus (strain ATCC 15261 / DSM 4724 / KCTC 12464 / NCIMB 9791 / VKM B-1370 / CB 48)</name>
    <dbReference type="NCBI Taxonomy" id="573065"/>
    <lineage>
        <taxon>Bacteria</taxon>
        <taxon>Pseudomonadati</taxon>
        <taxon>Pseudomonadota</taxon>
        <taxon>Alphaproteobacteria</taxon>
        <taxon>Caulobacterales</taxon>
        <taxon>Caulobacteraceae</taxon>
        <taxon>Asticcacaulis</taxon>
    </lineage>
</organism>
<keyword evidence="1" id="KW-0472">Membrane</keyword>
<dbReference type="GO" id="GO:0120147">
    <property type="term" value="F:formylglycine-generating oxidase activity"/>
    <property type="evidence" value="ECO:0007669"/>
    <property type="project" value="TreeGrafter"/>
</dbReference>
<sequence length="298" mass="32614">MRTSDRPASLEQNSLIQQETRMFILRKLVGLSALIFACAGGVSLTGITVAVAATASDGLKPGEVFSDCADVCPQMVVIPAGRFTREAPKGDKKPAITEVEIKALAVGRFEVTFREYDACVAAKACTRISDLGWGRDRRPVINISWNDAQTYVRWLSTKTGQTYRLLSDAEWEYAARAGQAASSKSAKDLDATQAVFAPRERTEPVGTRPANGFGLYDMFGNALEWVEDCWSEADAAPEKDGMSLSSADCRQRVLRGGSWVYGAAFLRPNARFKDRTSAINFDQGIRIARELSRNGHTN</sequence>
<gene>
    <name evidence="3" type="ordered locus">Astex_3608</name>
</gene>
<keyword evidence="1" id="KW-1133">Transmembrane helix</keyword>
<keyword evidence="3" id="KW-0614">Plasmid</keyword>
<accession>E8RV95</accession>
<name>E8RV95_ASTEC</name>
<dbReference type="PANTHER" id="PTHR23150">
    <property type="entry name" value="SULFATASE MODIFYING FACTOR 1, 2"/>
    <property type="match status" value="1"/>
</dbReference>
<geneLocation type="plasmid" evidence="3 4">
    <name>pASTEX01</name>
</geneLocation>
<proteinExistence type="predicted"/>